<accession>A0A7W9W7F7</accession>
<dbReference type="InterPro" id="IPR036514">
    <property type="entry name" value="SGNH_hydro_sf"/>
</dbReference>
<dbReference type="Proteomes" id="UP000520814">
    <property type="component" value="Unassembled WGS sequence"/>
</dbReference>
<comment type="caution">
    <text evidence="3">The sequence shown here is derived from an EMBL/GenBank/DDBJ whole genome shotgun (WGS) entry which is preliminary data.</text>
</comment>
<name>A0A7W9W7F7_ARMRO</name>
<feature type="domain" description="Sialate O-acetylesterase" evidence="2">
    <location>
        <begin position="8"/>
        <end position="253"/>
    </location>
</feature>
<dbReference type="Pfam" id="PF03629">
    <property type="entry name" value="SASA"/>
    <property type="match status" value="1"/>
</dbReference>
<dbReference type="EMBL" id="JACHGW010000002">
    <property type="protein sequence ID" value="MBB6050582.1"/>
    <property type="molecule type" value="Genomic_DNA"/>
</dbReference>
<dbReference type="PANTHER" id="PTHR31988:SF19">
    <property type="entry name" value="9-O-ACETYL-N-ACETYLNEURAMINIC ACID DEACETYLASE-RELATED"/>
    <property type="match status" value="1"/>
</dbReference>
<gene>
    <name evidence="3" type="ORF">HNQ39_002373</name>
</gene>
<dbReference type="RefSeq" id="WP_184195817.1">
    <property type="nucleotide sequence ID" value="NZ_JACHGW010000002.1"/>
</dbReference>
<dbReference type="AlphaFoldDB" id="A0A7W9W7F7"/>
<dbReference type="Gene3D" id="3.40.50.1110">
    <property type="entry name" value="SGNH hydrolase"/>
    <property type="match status" value="1"/>
</dbReference>
<keyword evidence="1" id="KW-0378">Hydrolase</keyword>
<organism evidence="3 4">
    <name type="scientific">Armatimonas rosea</name>
    <dbReference type="NCBI Taxonomy" id="685828"/>
    <lineage>
        <taxon>Bacteria</taxon>
        <taxon>Bacillati</taxon>
        <taxon>Armatimonadota</taxon>
        <taxon>Armatimonadia</taxon>
        <taxon>Armatimonadales</taxon>
        <taxon>Armatimonadaceae</taxon>
        <taxon>Armatimonas</taxon>
    </lineage>
</organism>
<reference evidence="3 4" key="1">
    <citation type="submission" date="2020-08" db="EMBL/GenBank/DDBJ databases">
        <title>Genomic Encyclopedia of Type Strains, Phase IV (KMG-IV): sequencing the most valuable type-strain genomes for metagenomic binning, comparative biology and taxonomic classification.</title>
        <authorList>
            <person name="Goeker M."/>
        </authorList>
    </citation>
    <scope>NUCLEOTIDE SEQUENCE [LARGE SCALE GENOMIC DNA]</scope>
    <source>
        <strain evidence="3 4">DSM 23562</strain>
    </source>
</reference>
<dbReference type="InterPro" id="IPR005181">
    <property type="entry name" value="SASA"/>
</dbReference>
<dbReference type="SUPFAM" id="SSF52266">
    <property type="entry name" value="SGNH hydrolase"/>
    <property type="match status" value="1"/>
</dbReference>
<evidence type="ECO:0000259" key="2">
    <source>
        <dbReference type="Pfam" id="PF03629"/>
    </source>
</evidence>
<evidence type="ECO:0000313" key="3">
    <source>
        <dbReference type="EMBL" id="MBB6050582.1"/>
    </source>
</evidence>
<sequence>MRQDKNFYVFLSLGQSNMEGFPGIEEQDKGPVSERFQVLAAVDFPSQKREKGRWYTATPPLCRPNAGIGPSDYFGRTLVEKLPAQIKVGIVNVSVAGCKLELFDKDHAAEYATTAPGWMKGIIAAYGGNPYLRLVELGKLAQKDGVIKGILLHQGESNTGDKDWPKNVKALYESLLKDLSLKPEDVPLLAGELVHKDQGGACASMNPIIGELPKLIPTAHVISSAGCPSRPDHLHFTPTGYRELGKRYAQKMLSLLGG</sequence>
<keyword evidence="4" id="KW-1185">Reference proteome</keyword>
<protein>
    <recommendedName>
        <fullName evidence="2">Sialate O-acetylesterase domain-containing protein</fullName>
    </recommendedName>
</protein>
<evidence type="ECO:0000313" key="4">
    <source>
        <dbReference type="Proteomes" id="UP000520814"/>
    </source>
</evidence>
<evidence type="ECO:0000256" key="1">
    <source>
        <dbReference type="ARBA" id="ARBA00022801"/>
    </source>
</evidence>
<proteinExistence type="predicted"/>
<dbReference type="InterPro" id="IPR052940">
    <property type="entry name" value="Carb_Esterase_6"/>
</dbReference>
<dbReference type="GO" id="GO:0016787">
    <property type="term" value="F:hydrolase activity"/>
    <property type="evidence" value="ECO:0007669"/>
    <property type="project" value="UniProtKB-KW"/>
</dbReference>
<dbReference type="PANTHER" id="PTHR31988">
    <property type="entry name" value="ESTERASE, PUTATIVE (DUF303)-RELATED"/>
    <property type="match status" value="1"/>
</dbReference>